<evidence type="ECO:0000313" key="2">
    <source>
        <dbReference type="EMBL" id="OCA18200.1"/>
    </source>
</evidence>
<gene>
    <name evidence="2" type="ORF">XENTR_v90026002mg</name>
</gene>
<dbReference type="InterPro" id="IPR036691">
    <property type="entry name" value="Endo/exonu/phosph_ase_sf"/>
</dbReference>
<reference evidence="2" key="2">
    <citation type="journal article" date="2010" name="Science">
        <title>The genome of the Western clawed frog Xenopus tropicalis.</title>
        <authorList>
            <person name="Hellsten U."/>
            <person name="Harland R.M."/>
            <person name="Gilchrist M.J."/>
            <person name="Hendrix D."/>
            <person name="Jurka J."/>
            <person name="Kapitonov V."/>
            <person name="Ovcharenko I."/>
            <person name="Putnam N.H."/>
            <person name="Shu S."/>
            <person name="Taher L."/>
            <person name="Blitz I.L."/>
            <person name="Blumberg B."/>
            <person name="Dichmann D.S."/>
            <person name="Dubchak I."/>
            <person name="Amaya E."/>
            <person name="Detter J.C."/>
            <person name="Fletcher R."/>
            <person name="Gerhard D.S."/>
            <person name="Goodstein D."/>
            <person name="Graves T."/>
            <person name="Grigoriev I.V."/>
            <person name="Grimwood J."/>
            <person name="Kawashima T."/>
            <person name="Lindquist E."/>
            <person name="Lucas S.M."/>
            <person name="Mead P.E."/>
            <person name="Mitros T."/>
            <person name="Ogino H."/>
            <person name="Ohta Y."/>
            <person name="Poliakov A.V."/>
            <person name="Pollet N."/>
            <person name="Robert J."/>
            <person name="Salamov A."/>
            <person name="Sater A.K."/>
            <person name="Schmutz J."/>
            <person name="Terry A."/>
            <person name="Vize P.D."/>
            <person name="Warren W.C."/>
            <person name="Wells D."/>
            <person name="Wills A."/>
            <person name="Wilson R.K."/>
            <person name="Zimmerman L.B."/>
            <person name="Zorn A.M."/>
            <person name="Grainger R."/>
            <person name="Grammer T."/>
            <person name="Khokha M.K."/>
            <person name="Richardson P.M."/>
            <person name="Rokhsar D.S."/>
        </authorList>
    </citation>
    <scope>NUCLEOTIDE SEQUENCE [LARGE SCALE GENOMIC DNA]</scope>
    <source>
        <strain evidence="2">Nigerian</strain>
    </source>
</reference>
<dbReference type="EMBL" id="KV460433">
    <property type="protein sequence ID" value="OCA18200.1"/>
    <property type="molecule type" value="Genomic_DNA"/>
</dbReference>
<name>A0A1B8Y5G2_XENTR</name>
<organism evidence="2">
    <name type="scientific">Xenopus tropicalis</name>
    <name type="common">Western clawed frog</name>
    <name type="synonym">Silurana tropicalis</name>
    <dbReference type="NCBI Taxonomy" id="8364"/>
    <lineage>
        <taxon>Eukaryota</taxon>
        <taxon>Metazoa</taxon>
        <taxon>Chordata</taxon>
        <taxon>Craniata</taxon>
        <taxon>Vertebrata</taxon>
        <taxon>Euteleostomi</taxon>
        <taxon>Amphibia</taxon>
        <taxon>Batrachia</taxon>
        <taxon>Anura</taxon>
        <taxon>Pipoidea</taxon>
        <taxon>Pipidae</taxon>
        <taxon>Xenopodinae</taxon>
        <taxon>Xenopus</taxon>
        <taxon>Silurana</taxon>
    </lineage>
</organism>
<feature type="region of interest" description="Disordered" evidence="1">
    <location>
        <begin position="1"/>
        <end position="32"/>
    </location>
</feature>
<accession>A0A1B8Y5G2</accession>
<reference evidence="2" key="3">
    <citation type="submission" date="2016-05" db="EMBL/GenBank/DDBJ databases">
        <title>WGS assembly of Xenopus tropicalis.</title>
        <authorList>
            <person name="Sessions A."/>
            <person name="Jenkins J."/>
            <person name="Mitros T."/>
            <person name="Lyons J.T."/>
            <person name="Dichmann D.S."/>
            <person name="Robert J."/>
            <person name="Harland R.M."/>
            <person name="Rokhsar D.S."/>
        </authorList>
    </citation>
    <scope>NUCLEOTIDE SEQUENCE</scope>
    <source>
        <strain evidence="2">Nigerian</strain>
    </source>
</reference>
<reference evidence="2" key="1">
    <citation type="submission" date="2009-11" db="EMBL/GenBank/DDBJ databases">
        <authorList>
            <consortium name="US DOE Joint Genome Institute (JGI-PGF)"/>
            <person name="Ottilar R."/>
            <person name="Schmutz J."/>
            <person name="Salamov A."/>
            <person name="Cheng J.F."/>
            <person name="Lucas S."/>
            <person name="Pitluck S."/>
            <person name="Gundlach H."/>
            <person name="Guo Y."/>
            <person name="Haberer G."/>
            <person name="Nasrallah J."/>
            <person name="Mayer K.F.X."/>
            <person name="van de Peer Y."/>
            <person name="Weigel D."/>
            <person name="Grigoriev I.V."/>
        </authorList>
    </citation>
    <scope>NUCLEOTIDE SEQUENCE</scope>
    <source>
        <strain evidence="2">Nigerian</strain>
    </source>
</reference>
<evidence type="ECO:0000256" key="1">
    <source>
        <dbReference type="SAM" id="MobiDB-lite"/>
    </source>
</evidence>
<proteinExistence type="predicted"/>
<protein>
    <submittedName>
        <fullName evidence="2">Uncharacterized protein</fullName>
    </submittedName>
</protein>
<feature type="non-terminal residue" evidence="2">
    <location>
        <position position="88"/>
    </location>
</feature>
<sequence length="88" mass="9799">MCGVKTGAGAEGHAPALSGAAAVEPSSQPRTAPGTIQIFLKRYLLDNTLINLWRYQHPNQRNYTFFSPVYKSYSRIDQISDAPENDWV</sequence>
<dbReference type="Gene3D" id="3.60.10.10">
    <property type="entry name" value="Endonuclease/exonuclease/phosphatase"/>
    <property type="match status" value="1"/>
</dbReference>
<dbReference type="AlphaFoldDB" id="A0A1B8Y5G2"/>